<evidence type="ECO:0000313" key="4">
    <source>
        <dbReference type="Proteomes" id="UP000886595"/>
    </source>
</evidence>
<dbReference type="EMBL" id="JAAMPC010001584">
    <property type="protein sequence ID" value="KAG2240190.1"/>
    <property type="molecule type" value="Genomic_DNA"/>
</dbReference>
<dbReference type="SUPFAM" id="SSF53098">
    <property type="entry name" value="Ribonuclease H-like"/>
    <property type="match status" value="1"/>
</dbReference>
<organism evidence="3 4">
    <name type="scientific">Brassica carinata</name>
    <name type="common">Ethiopian mustard</name>
    <name type="synonym">Abyssinian cabbage</name>
    <dbReference type="NCBI Taxonomy" id="52824"/>
    <lineage>
        <taxon>Eukaryota</taxon>
        <taxon>Viridiplantae</taxon>
        <taxon>Streptophyta</taxon>
        <taxon>Embryophyta</taxon>
        <taxon>Tracheophyta</taxon>
        <taxon>Spermatophyta</taxon>
        <taxon>Magnoliopsida</taxon>
        <taxon>eudicotyledons</taxon>
        <taxon>Gunneridae</taxon>
        <taxon>Pentapetalae</taxon>
        <taxon>rosids</taxon>
        <taxon>malvids</taxon>
        <taxon>Brassicales</taxon>
        <taxon>Brassicaceae</taxon>
        <taxon>Brassiceae</taxon>
        <taxon>Brassica</taxon>
    </lineage>
</organism>
<dbReference type="InterPro" id="IPR026960">
    <property type="entry name" value="RVT-Znf"/>
</dbReference>
<dbReference type="InterPro" id="IPR036397">
    <property type="entry name" value="RNaseH_sf"/>
</dbReference>
<feature type="domain" description="Reverse transcriptase zinc-binding" evidence="2">
    <location>
        <begin position="142"/>
        <end position="237"/>
    </location>
</feature>
<reference evidence="3 4" key="1">
    <citation type="submission" date="2020-02" db="EMBL/GenBank/DDBJ databases">
        <authorList>
            <person name="Ma Q."/>
            <person name="Huang Y."/>
            <person name="Song X."/>
            <person name="Pei D."/>
        </authorList>
    </citation>
    <scope>NUCLEOTIDE SEQUENCE [LARGE SCALE GENOMIC DNA]</scope>
    <source>
        <strain evidence="3">Sxm20200214</strain>
        <tissue evidence="3">Leaf</tissue>
    </source>
</reference>
<dbReference type="Pfam" id="PF13456">
    <property type="entry name" value="RVT_3"/>
    <property type="match status" value="1"/>
</dbReference>
<dbReference type="GO" id="GO:0004523">
    <property type="term" value="F:RNA-DNA hybrid ribonuclease activity"/>
    <property type="evidence" value="ECO:0007669"/>
    <property type="project" value="InterPro"/>
</dbReference>
<dbReference type="GO" id="GO:0003676">
    <property type="term" value="F:nucleic acid binding"/>
    <property type="evidence" value="ECO:0007669"/>
    <property type="project" value="InterPro"/>
</dbReference>
<keyword evidence="4" id="KW-1185">Reference proteome</keyword>
<gene>
    <name evidence="3" type="ORF">Bca52824_090951</name>
</gene>
<dbReference type="InterPro" id="IPR012337">
    <property type="entry name" value="RNaseH-like_sf"/>
</dbReference>
<dbReference type="CDD" id="cd06222">
    <property type="entry name" value="RNase_H_like"/>
    <property type="match status" value="1"/>
</dbReference>
<dbReference type="InterPro" id="IPR044730">
    <property type="entry name" value="RNase_H-like_dom_plant"/>
</dbReference>
<comment type="caution">
    <text evidence="3">The sequence shown here is derived from an EMBL/GenBank/DDBJ whole genome shotgun (WGS) entry which is preliminary data.</text>
</comment>
<dbReference type="InterPro" id="IPR052929">
    <property type="entry name" value="RNase_H-like_EbsB-rel"/>
</dbReference>
<dbReference type="AlphaFoldDB" id="A0A8X7NVB5"/>
<dbReference type="Proteomes" id="UP000886595">
    <property type="component" value="Unassembled WGS sequence"/>
</dbReference>
<proteinExistence type="predicted"/>
<dbReference type="InterPro" id="IPR002156">
    <property type="entry name" value="RNaseH_domain"/>
</dbReference>
<evidence type="ECO:0000313" key="3">
    <source>
        <dbReference type="EMBL" id="KAG2240190.1"/>
    </source>
</evidence>
<dbReference type="Pfam" id="PF13966">
    <property type="entry name" value="zf-RVT"/>
    <property type="match status" value="1"/>
</dbReference>
<evidence type="ECO:0000259" key="1">
    <source>
        <dbReference type="Pfam" id="PF13456"/>
    </source>
</evidence>
<feature type="domain" description="RNase H type-1" evidence="1">
    <location>
        <begin position="350"/>
        <end position="468"/>
    </location>
</feature>
<evidence type="ECO:0008006" key="5">
    <source>
        <dbReference type="Google" id="ProtNLM"/>
    </source>
</evidence>
<protein>
    <recommendedName>
        <fullName evidence="5">Reverse transcriptase zinc-binding domain-containing protein</fullName>
    </recommendedName>
</protein>
<evidence type="ECO:0000259" key="2">
    <source>
        <dbReference type="Pfam" id="PF13966"/>
    </source>
</evidence>
<dbReference type="OrthoDB" id="1108224at2759"/>
<name>A0A8X7NVB5_BRACI</name>
<dbReference type="PANTHER" id="PTHR47074">
    <property type="entry name" value="BNAC02G40300D PROTEIN"/>
    <property type="match status" value="1"/>
</dbReference>
<dbReference type="Gene3D" id="3.30.420.10">
    <property type="entry name" value="Ribonuclease H-like superfamily/Ribonuclease H"/>
    <property type="match status" value="1"/>
</dbReference>
<dbReference type="PANTHER" id="PTHR47074:SF78">
    <property type="entry name" value="GB|AAF30348.1-RELATED"/>
    <property type="match status" value="1"/>
</dbReference>
<accession>A0A8X7NVB5</accession>
<sequence>MWKISQRPHSLLFRVLKHRYFRNGSIWNATKGCQPSYGWNSLLYGRELLNKGLQVQVGCGNTTKMSDPWLPTIPPRAPSLLPYTNPLLEVSSLIDPRTNQWDQQRLMDSIDHIDHQIIHRIYLPPVPQHDNVVWSYTKDGNYTVKSGYHMMTSNAPSDTDRCPPLAQYPDLAKNIWTVDAPPKLKHFLWRLLSNALGIKSTLRSRNINIDPLCSRCCSADETKDHLFFSCPFANMLWHLTGIPITYLQSPHIQFEDKIRYLLKIMEDKLIPRSTRLLPIWTLWRLWKCRNDLLYSAKDHSIQKCYESINADIGEWVSIMSLDPINSREIRTFSSHTSRWEPPPVGWVKCNYDVSLTQYPTSGMGWVIRNSQGILLNCGMGKFEGRHTVEEAEASALVWSMQCAWSLGYRRIIFEGDNLNLCKHLMQCSSAPKLRIFLMTIEAWKQQFTSTKFQYTGRQGNKVADKLAKTILLKYQDWNLFHTCPPFLKHYVICDQ</sequence>